<dbReference type="InterPro" id="IPR001451">
    <property type="entry name" value="Hexapep"/>
</dbReference>
<dbReference type="EMBL" id="JACHHD010000017">
    <property type="protein sequence ID" value="MBB5185535.1"/>
    <property type="molecule type" value="Genomic_DNA"/>
</dbReference>
<dbReference type="InterPro" id="IPR018357">
    <property type="entry name" value="Hexapep_transf_CS"/>
</dbReference>
<dbReference type="AlphaFoldDB" id="A0A7W8D1I8"/>
<protein>
    <submittedName>
        <fullName evidence="4">Acetyltransferase-like isoleucine patch superfamily enzyme</fullName>
    </submittedName>
</protein>
<sequence>MQRFDLRISDAQRKQEGDRTEALVFRLNGTDPSSQEYKELLNELFVNGIPEGTKIRTPIYINLAKNITFGKRVSVMPYFKCMSAGKIVIEDDVRIAMDVKIITNNHDFYERDVLTIEDVHIQKNAWIGAGATILPGVTIGRNAIVGAGSVVTHDVLPNTVVVGNPARVIQTLDPDQFEKE</sequence>
<keyword evidence="3" id="KW-0677">Repeat</keyword>
<dbReference type="RefSeq" id="WP_183376585.1">
    <property type="nucleotide sequence ID" value="NZ_JACHHD010000017.1"/>
</dbReference>
<evidence type="ECO:0000313" key="4">
    <source>
        <dbReference type="EMBL" id="MBB5185535.1"/>
    </source>
</evidence>
<dbReference type="PANTHER" id="PTHR23416:SF23">
    <property type="entry name" value="ACETYLTRANSFERASE C18B11.09C-RELATED"/>
    <property type="match status" value="1"/>
</dbReference>
<dbReference type="SUPFAM" id="SSF51161">
    <property type="entry name" value="Trimeric LpxA-like enzymes"/>
    <property type="match status" value="1"/>
</dbReference>
<dbReference type="InterPro" id="IPR051159">
    <property type="entry name" value="Hexapeptide_acetyltransf"/>
</dbReference>
<evidence type="ECO:0000256" key="2">
    <source>
        <dbReference type="ARBA" id="ARBA00022679"/>
    </source>
</evidence>
<proteinExistence type="inferred from homology"/>
<keyword evidence="2 4" id="KW-0808">Transferase</keyword>
<accession>A0A7W8D1I8</accession>
<organism evidence="4 5">
    <name type="scientific">Faecalicoccus acidiformans</name>
    <dbReference type="NCBI Taxonomy" id="915173"/>
    <lineage>
        <taxon>Bacteria</taxon>
        <taxon>Bacillati</taxon>
        <taxon>Bacillota</taxon>
        <taxon>Erysipelotrichia</taxon>
        <taxon>Erysipelotrichales</taxon>
        <taxon>Erysipelotrichaceae</taxon>
        <taxon>Faecalicoccus</taxon>
    </lineage>
</organism>
<reference evidence="4 5" key="1">
    <citation type="submission" date="2020-08" db="EMBL/GenBank/DDBJ databases">
        <title>Genomic Encyclopedia of Type Strains, Phase IV (KMG-IV): sequencing the most valuable type-strain genomes for metagenomic binning, comparative biology and taxonomic classification.</title>
        <authorList>
            <person name="Goeker M."/>
        </authorList>
    </citation>
    <scope>NUCLEOTIDE SEQUENCE [LARGE SCALE GENOMIC DNA]</scope>
    <source>
        <strain evidence="4 5">DSM 26963</strain>
    </source>
</reference>
<dbReference type="PROSITE" id="PS00101">
    <property type="entry name" value="HEXAPEP_TRANSFERASES"/>
    <property type="match status" value="1"/>
</dbReference>
<dbReference type="Proteomes" id="UP000521313">
    <property type="component" value="Unassembled WGS sequence"/>
</dbReference>
<evidence type="ECO:0000256" key="1">
    <source>
        <dbReference type="ARBA" id="ARBA00007274"/>
    </source>
</evidence>
<comment type="caution">
    <text evidence="4">The sequence shown here is derived from an EMBL/GenBank/DDBJ whole genome shotgun (WGS) entry which is preliminary data.</text>
</comment>
<dbReference type="InterPro" id="IPR011004">
    <property type="entry name" value="Trimer_LpxA-like_sf"/>
</dbReference>
<dbReference type="Gene3D" id="2.160.10.10">
    <property type="entry name" value="Hexapeptide repeat proteins"/>
    <property type="match status" value="1"/>
</dbReference>
<evidence type="ECO:0000313" key="5">
    <source>
        <dbReference type="Proteomes" id="UP000521313"/>
    </source>
</evidence>
<dbReference type="GO" id="GO:0008374">
    <property type="term" value="F:O-acyltransferase activity"/>
    <property type="evidence" value="ECO:0007669"/>
    <property type="project" value="TreeGrafter"/>
</dbReference>
<dbReference type="Pfam" id="PF00132">
    <property type="entry name" value="Hexapep"/>
    <property type="match status" value="1"/>
</dbReference>
<dbReference type="PANTHER" id="PTHR23416">
    <property type="entry name" value="SIALIC ACID SYNTHASE-RELATED"/>
    <property type="match status" value="1"/>
</dbReference>
<name>A0A7W8D1I8_9FIRM</name>
<gene>
    <name evidence="4" type="ORF">HNQ43_001599</name>
</gene>
<comment type="similarity">
    <text evidence="1">Belongs to the transferase hexapeptide repeat family.</text>
</comment>
<evidence type="ECO:0000256" key="3">
    <source>
        <dbReference type="ARBA" id="ARBA00022737"/>
    </source>
</evidence>